<dbReference type="InterPro" id="IPR018114">
    <property type="entry name" value="TRYPSIN_HIS"/>
</dbReference>
<protein>
    <recommendedName>
        <fullName evidence="8">Peptidase S1 domain-containing protein</fullName>
    </recommendedName>
</protein>
<dbReference type="Ensembl" id="ENSACAT00000042004.1">
    <property type="protein sequence ID" value="ENSACAP00000031692.1"/>
    <property type="gene ID" value="ENSACAG00000039851.1"/>
</dbReference>
<dbReference type="InterPro" id="IPR001254">
    <property type="entry name" value="Trypsin_dom"/>
</dbReference>
<dbReference type="InterPro" id="IPR033116">
    <property type="entry name" value="TRYPSIN_SER"/>
</dbReference>
<dbReference type="FunFam" id="2.40.10.10:FF:000039">
    <property type="entry name" value="Brain-specific serine protease 4"/>
    <property type="match status" value="1"/>
</dbReference>
<evidence type="ECO:0000313" key="10">
    <source>
        <dbReference type="Proteomes" id="UP000001646"/>
    </source>
</evidence>
<dbReference type="GO" id="GO:0005576">
    <property type="term" value="C:extracellular region"/>
    <property type="evidence" value="ECO:0007669"/>
    <property type="project" value="UniProtKB-ARBA"/>
</dbReference>
<dbReference type="InterPro" id="IPR001314">
    <property type="entry name" value="Peptidase_S1A"/>
</dbReference>
<evidence type="ECO:0000256" key="6">
    <source>
        <dbReference type="ARBA" id="ARBA00023180"/>
    </source>
</evidence>
<dbReference type="SUPFAM" id="SSF50494">
    <property type="entry name" value="Trypsin-like serine proteases"/>
    <property type="match status" value="1"/>
</dbReference>
<feature type="domain" description="Peptidase S1" evidence="8">
    <location>
        <begin position="39"/>
        <end position="282"/>
    </location>
</feature>
<keyword evidence="2 7" id="KW-0645">Protease</keyword>
<dbReference type="PROSITE" id="PS50240">
    <property type="entry name" value="TRYPSIN_DOM"/>
    <property type="match status" value="1"/>
</dbReference>
<proteinExistence type="inferred from homology"/>
<dbReference type="PRINTS" id="PR00722">
    <property type="entry name" value="CHYMOTRYPSIN"/>
</dbReference>
<dbReference type="Proteomes" id="UP000001646">
    <property type="component" value="Unplaced"/>
</dbReference>
<evidence type="ECO:0000256" key="5">
    <source>
        <dbReference type="ARBA" id="ARBA00023157"/>
    </source>
</evidence>
<dbReference type="GO" id="GO:0005886">
    <property type="term" value="C:plasma membrane"/>
    <property type="evidence" value="ECO:0000318"/>
    <property type="project" value="GO_Central"/>
</dbReference>
<dbReference type="GO" id="GO:0006508">
    <property type="term" value="P:proteolysis"/>
    <property type="evidence" value="ECO:0007669"/>
    <property type="project" value="UniProtKB-KW"/>
</dbReference>
<keyword evidence="6" id="KW-0325">Glycoprotein</keyword>
<dbReference type="PANTHER" id="PTHR24253">
    <property type="entry name" value="TRANSMEMBRANE PROTEASE SERINE"/>
    <property type="match status" value="1"/>
</dbReference>
<dbReference type="GeneTree" id="ENSGT00940000155138"/>
<dbReference type="AlphaFoldDB" id="A0A803T902"/>
<dbReference type="Gene3D" id="2.40.10.10">
    <property type="entry name" value="Trypsin-like serine proteases"/>
    <property type="match status" value="2"/>
</dbReference>
<evidence type="ECO:0000256" key="2">
    <source>
        <dbReference type="ARBA" id="ARBA00022670"/>
    </source>
</evidence>
<keyword evidence="3" id="KW-0732">Signal</keyword>
<dbReference type="PROSITE" id="PS00134">
    <property type="entry name" value="TRYPSIN_HIS"/>
    <property type="match status" value="1"/>
</dbReference>
<evidence type="ECO:0000259" key="8">
    <source>
        <dbReference type="PROSITE" id="PS50240"/>
    </source>
</evidence>
<reference evidence="9" key="1">
    <citation type="submission" date="2009-12" db="EMBL/GenBank/DDBJ databases">
        <title>The Genome Sequence of Anolis carolinensis (Green Anole Lizard).</title>
        <authorList>
            <consortium name="The Genome Sequencing Platform"/>
            <person name="Di Palma F."/>
            <person name="Alfoldi J."/>
            <person name="Heiman D."/>
            <person name="Young S."/>
            <person name="Grabherr M."/>
            <person name="Johnson J."/>
            <person name="Lander E.S."/>
            <person name="Lindblad-Toh K."/>
        </authorList>
    </citation>
    <scope>NUCLEOTIDE SEQUENCE [LARGE SCALE GENOMIC DNA]</scope>
    <source>
        <strain evidence="9">JBL SC #1</strain>
    </source>
</reference>
<dbReference type="Pfam" id="PF00089">
    <property type="entry name" value="Trypsin"/>
    <property type="match status" value="1"/>
</dbReference>
<keyword evidence="5" id="KW-1015">Disulfide bond</keyword>
<evidence type="ECO:0000256" key="7">
    <source>
        <dbReference type="RuleBase" id="RU363034"/>
    </source>
</evidence>
<dbReference type="PROSITE" id="PS00135">
    <property type="entry name" value="TRYPSIN_SER"/>
    <property type="match status" value="1"/>
</dbReference>
<reference evidence="9" key="3">
    <citation type="submission" date="2025-09" db="UniProtKB">
        <authorList>
            <consortium name="Ensembl"/>
        </authorList>
    </citation>
    <scope>IDENTIFICATION</scope>
</reference>
<sequence>ESGLSQKAQFVCYPSLITFGCLVSSSSTVCGQPLIPGRIVGGHAAKNGAWPWQVSVLHFDGHICGGSLINNEWVLSAAHCFYKAEFPGFYMLVFGAYQLSNLSTDVVVRGVKRIILHYDYNGADDSSGDIALLQLSSPVDFTNNILPVCLPESSAEFYANTNCWVTGWGNTQTDLPLEDPVTLQEVNLPLIKRETCNSYFNKVTVQGLSRNPVKADMFCAGYEMGGKDSCQGDSGGPLVCKVQGSWFQAGIVSWGVGCALQNFPGVYTSVPYYAKWINAGLEGRDPNSGSHNAPLLAILVFPLLLTLM</sequence>
<evidence type="ECO:0000256" key="3">
    <source>
        <dbReference type="ARBA" id="ARBA00022729"/>
    </source>
</evidence>
<dbReference type="InterPro" id="IPR009003">
    <property type="entry name" value="Peptidase_S1_PA"/>
</dbReference>
<dbReference type="GO" id="GO:0008236">
    <property type="term" value="F:serine-type peptidase activity"/>
    <property type="evidence" value="ECO:0000318"/>
    <property type="project" value="GO_Central"/>
</dbReference>
<dbReference type="SMART" id="SM00020">
    <property type="entry name" value="Tryp_SPc"/>
    <property type="match status" value="1"/>
</dbReference>
<dbReference type="GO" id="GO:0004252">
    <property type="term" value="F:serine-type endopeptidase activity"/>
    <property type="evidence" value="ECO:0007669"/>
    <property type="project" value="InterPro"/>
</dbReference>
<evidence type="ECO:0000313" key="9">
    <source>
        <dbReference type="Ensembl" id="ENSACAP00000031692.1"/>
    </source>
</evidence>
<keyword evidence="4 7" id="KW-0378">Hydrolase</keyword>
<evidence type="ECO:0000256" key="4">
    <source>
        <dbReference type="ARBA" id="ARBA00022801"/>
    </source>
</evidence>
<accession>A0A803T902</accession>
<evidence type="ECO:0000256" key="1">
    <source>
        <dbReference type="ARBA" id="ARBA00009228"/>
    </source>
</evidence>
<dbReference type="InParanoid" id="A0A803T902"/>
<name>A0A803T902_ANOCA</name>
<dbReference type="PANTHER" id="PTHR24253:SF159">
    <property type="entry name" value="SERINE PROTEASE 42"/>
    <property type="match status" value="1"/>
</dbReference>
<organism evidence="9 10">
    <name type="scientific">Anolis carolinensis</name>
    <name type="common">Green anole</name>
    <name type="synonym">American chameleon</name>
    <dbReference type="NCBI Taxonomy" id="28377"/>
    <lineage>
        <taxon>Eukaryota</taxon>
        <taxon>Metazoa</taxon>
        <taxon>Chordata</taxon>
        <taxon>Craniata</taxon>
        <taxon>Vertebrata</taxon>
        <taxon>Euteleostomi</taxon>
        <taxon>Lepidosauria</taxon>
        <taxon>Squamata</taxon>
        <taxon>Bifurcata</taxon>
        <taxon>Unidentata</taxon>
        <taxon>Episquamata</taxon>
        <taxon>Toxicofera</taxon>
        <taxon>Iguania</taxon>
        <taxon>Dactyloidae</taxon>
        <taxon>Anolis</taxon>
    </lineage>
</organism>
<reference evidence="9" key="2">
    <citation type="submission" date="2025-08" db="UniProtKB">
        <authorList>
            <consortium name="Ensembl"/>
        </authorList>
    </citation>
    <scope>IDENTIFICATION</scope>
</reference>
<dbReference type="InterPro" id="IPR043504">
    <property type="entry name" value="Peptidase_S1_PA_chymotrypsin"/>
</dbReference>
<dbReference type="GO" id="GO:0035821">
    <property type="term" value="P:modulation of process of another organism"/>
    <property type="evidence" value="ECO:0007669"/>
    <property type="project" value="UniProtKB-ARBA"/>
</dbReference>
<comment type="similarity">
    <text evidence="1">Belongs to the peptidase S1 family. Snake venom subfamily.</text>
</comment>
<dbReference type="CDD" id="cd00190">
    <property type="entry name" value="Tryp_SPc"/>
    <property type="match status" value="1"/>
</dbReference>
<keyword evidence="7" id="KW-0720">Serine protease</keyword>
<keyword evidence="10" id="KW-1185">Reference proteome</keyword>